<evidence type="ECO:0000256" key="1">
    <source>
        <dbReference type="SAM" id="MobiDB-lite"/>
    </source>
</evidence>
<feature type="chain" id="PRO_5041912724" description="Phage tail collar domain-containing protein" evidence="2">
    <location>
        <begin position="20"/>
        <end position="311"/>
    </location>
</feature>
<feature type="compositionally biased region" description="Low complexity" evidence="1">
    <location>
        <begin position="279"/>
        <end position="294"/>
    </location>
</feature>
<feature type="domain" description="Phage tail collar" evidence="3">
    <location>
        <begin position="130"/>
        <end position="193"/>
    </location>
</feature>
<dbReference type="Gene3D" id="3.90.1340.10">
    <property type="entry name" value="Phage tail collar domain"/>
    <property type="match status" value="1"/>
</dbReference>
<name>A0AAE3XPQ0_9BACT</name>
<organism evidence="4 5">
    <name type="scientific">Aureibacter tunicatorum</name>
    <dbReference type="NCBI Taxonomy" id="866807"/>
    <lineage>
        <taxon>Bacteria</taxon>
        <taxon>Pseudomonadati</taxon>
        <taxon>Bacteroidota</taxon>
        <taxon>Cytophagia</taxon>
        <taxon>Cytophagales</taxon>
        <taxon>Persicobacteraceae</taxon>
        <taxon>Aureibacter</taxon>
    </lineage>
</organism>
<dbReference type="Pfam" id="PF07484">
    <property type="entry name" value="Collar"/>
    <property type="match status" value="1"/>
</dbReference>
<sequence length="311" mass="33885">MKNLSLLLLLVVISFKSYSQQGFSFQGIARDNNGKALTDKNLQFTFSIHPTGGANVFTESKTIKTDGFGVFQHVIGSVKSTDFAKIDFENEYYLKVDVSENGGAVVTLTDSKLENVPYASYAHKAYFPAGMIIPYAGNVNTGALNIDGLVEPIPGWVLCDGKSFNSEKYKALKAALNDAWGENRLPDLRGQFLRGVDYGANVDSNSDKRTAKHAKGNTGDNVGTYQGDATRRPNAAFGTSTDGNHSHTMNLLRHHRSFEGNSDSDHPLKYNEGIGVTYHTSTTGNHTHTITTGGDAETRPKNASVNYLIKY</sequence>
<proteinExistence type="predicted"/>
<evidence type="ECO:0000259" key="3">
    <source>
        <dbReference type="Pfam" id="PF07484"/>
    </source>
</evidence>
<dbReference type="RefSeq" id="WP_309939523.1">
    <property type="nucleotide sequence ID" value="NZ_AP025305.1"/>
</dbReference>
<feature type="region of interest" description="Disordered" evidence="1">
    <location>
        <begin position="279"/>
        <end position="298"/>
    </location>
</feature>
<dbReference type="AlphaFoldDB" id="A0AAE3XPQ0"/>
<accession>A0AAE3XPQ0</accession>
<comment type="caution">
    <text evidence="4">The sequence shown here is derived from an EMBL/GenBank/DDBJ whole genome shotgun (WGS) entry which is preliminary data.</text>
</comment>
<feature type="signal peptide" evidence="2">
    <location>
        <begin position="1"/>
        <end position="19"/>
    </location>
</feature>
<protein>
    <recommendedName>
        <fullName evidence="3">Phage tail collar domain-containing protein</fullName>
    </recommendedName>
</protein>
<reference evidence="4" key="1">
    <citation type="submission" date="2023-07" db="EMBL/GenBank/DDBJ databases">
        <title>Genomic Encyclopedia of Type Strains, Phase IV (KMG-IV): sequencing the most valuable type-strain genomes for metagenomic binning, comparative biology and taxonomic classification.</title>
        <authorList>
            <person name="Goeker M."/>
        </authorList>
    </citation>
    <scope>NUCLEOTIDE SEQUENCE</scope>
    <source>
        <strain evidence="4">DSM 26174</strain>
    </source>
</reference>
<keyword evidence="2" id="KW-0732">Signal</keyword>
<keyword evidence="5" id="KW-1185">Reference proteome</keyword>
<dbReference type="SUPFAM" id="SSF88874">
    <property type="entry name" value="Receptor-binding domain of short tail fibre protein gp12"/>
    <property type="match status" value="1"/>
</dbReference>
<dbReference type="InterPro" id="IPR011083">
    <property type="entry name" value="Phage_tail_collar_dom"/>
</dbReference>
<dbReference type="EMBL" id="JAVDQD010000003">
    <property type="protein sequence ID" value="MDR6239760.1"/>
    <property type="molecule type" value="Genomic_DNA"/>
</dbReference>
<dbReference type="InterPro" id="IPR037053">
    <property type="entry name" value="Phage_tail_collar_dom_sf"/>
</dbReference>
<gene>
    <name evidence="4" type="ORF">HNQ88_002808</name>
</gene>
<evidence type="ECO:0000256" key="2">
    <source>
        <dbReference type="SAM" id="SignalP"/>
    </source>
</evidence>
<evidence type="ECO:0000313" key="5">
    <source>
        <dbReference type="Proteomes" id="UP001185092"/>
    </source>
</evidence>
<evidence type="ECO:0000313" key="4">
    <source>
        <dbReference type="EMBL" id="MDR6239760.1"/>
    </source>
</evidence>
<feature type="region of interest" description="Disordered" evidence="1">
    <location>
        <begin position="203"/>
        <end position="229"/>
    </location>
</feature>
<dbReference type="Proteomes" id="UP001185092">
    <property type="component" value="Unassembled WGS sequence"/>
</dbReference>